<dbReference type="Gene3D" id="2.170.270.10">
    <property type="entry name" value="SET domain"/>
    <property type="match status" value="1"/>
</dbReference>
<evidence type="ECO:0000313" key="3">
    <source>
        <dbReference type="EMBL" id="KTD43760.1"/>
    </source>
</evidence>
<accession>A0A0W0XH45</accession>
<organism evidence="3 4">
    <name type="scientific">Legionella oakridgensis</name>
    <dbReference type="NCBI Taxonomy" id="29423"/>
    <lineage>
        <taxon>Bacteria</taxon>
        <taxon>Pseudomonadati</taxon>
        <taxon>Pseudomonadota</taxon>
        <taxon>Gammaproteobacteria</taxon>
        <taxon>Legionellales</taxon>
        <taxon>Legionellaceae</taxon>
        <taxon>Legionella</taxon>
    </lineage>
</organism>
<comment type="caution">
    <text evidence="3">The sequence shown here is derived from an EMBL/GenBank/DDBJ whole genome shotgun (WGS) entry which is preliminary data.</text>
</comment>
<name>A0A0W0XH45_9GAMM</name>
<evidence type="ECO:0000256" key="1">
    <source>
        <dbReference type="SAM" id="Phobius"/>
    </source>
</evidence>
<keyword evidence="1" id="KW-0812">Transmembrane</keyword>
<feature type="transmembrane region" description="Helical" evidence="1">
    <location>
        <begin position="358"/>
        <end position="378"/>
    </location>
</feature>
<sequence>MRLILTNHNPQLQYRQAMIDITTSTCTLDEKLEIKLEQLFHLSEFSHPLFSAVPIPRQDDFFHYEYDDIEGLLQAGIRVYATLIHADNPLTAQFKINPSPHFHYAQNTRAMYFSIHSHRPAEELVTIKQFEGLISHLHHYPFKFIEEVVINDQFTIHDLPAQVNGDALFYQQPQALELLKTPVDLRRLELRYISPMIGFGVFSRTVIKKNEHLFIYCGIKKMINRGNMAYVFEHEKDCLNMDIDARQYGNITRFINHAAATHPAANPEALAANITSMPYYLNGIELVVYSTNRDIACGEQLLVDYGQPFFQKTLPYQFNQQGKIINNDSKMLFSHFYHKSRELRIMAAHDIKKAQRYLYVRIFIVLVLFFVLLESLNFL</sequence>
<keyword evidence="1" id="KW-1133">Transmembrane helix</keyword>
<dbReference type="EMBL" id="LNYP01000006">
    <property type="protein sequence ID" value="KTD43760.1"/>
    <property type="molecule type" value="Genomic_DNA"/>
</dbReference>
<dbReference type="PATRIC" id="fig|29423.5.peg.322"/>
<gene>
    <name evidence="3" type="ORF">Loak_0310</name>
</gene>
<dbReference type="InterPro" id="IPR001214">
    <property type="entry name" value="SET_dom"/>
</dbReference>
<proteinExistence type="predicted"/>
<keyword evidence="1" id="KW-0472">Membrane</keyword>
<evidence type="ECO:0000313" key="4">
    <source>
        <dbReference type="Proteomes" id="UP000054858"/>
    </source>
</evidence>
<feature type="domain" description="SET" evidence="2">
    <location>
        <begin position="186"/>
        <end position="306"/>
    </location>
</feature>
<reference evidence="3 4" key="1">
    <citation type="submission" date="2015-11" db="EMBL/GenBank/DDBJ databases">
        <title>Genomic analysis of 38 Legionella species identifies large and diverse effector repertoires.</title>
        <authorList>
            <person name="Burstein D."/>
            <person name="Amaro F."/>
            <person name="Zusman T."/>
            <person name="Lifshitz Z."/>
            <person name="Cohen O."/>
            <person name="Gilbert J.A."/>
            <person name="Pupko T."/>
            <person name="Shuman H.A."/>
            <person name="Segal G."/>
        </authorList>
    </citation>
    <scope>NUCLEOTIDE SEQUENCE [LARGE SCALE GENOMIC DNA]</scope>
    <source>
        <strain evidence="3 4">Oak Ridge-10</strain>
    </source>
</reference>
<dbReference type="SMART" id="SM00317">
    <property type="entry name" value="SET"/>
    <property type="match status" value="1"/>
</dbReference>
<dbReference type="Proteomes" id="UP000054858">
    <property type="component" value="Unassembled WGS sequence"/>
</dbReference>
<dbReference type="SUPFAM" id="SSF82199">
    <property type="entry name" value="SET domain"/>
    <property type="match status" value="1"/>
</dbReference>
<dbReference type="InterPro" id="IPR046341">
    <property type="entry name" value="SET_dom_sf"/>
</dbReference>
<dbReference type="AlphaFoldDB" id="A0A0W0XH45"/>
<dbReference type="Pfam" id="PF00856">
    <property type="entry name" value="SET"/>
    <property type="match status" value="1"/>
</dbReference>
<dbReference type="PROSITE" id="PS50280">
    <property type="entry name" value="SET"/>
    <property type="match status" value="1"/>
</dbReference>
<protein>
    <submittedName>
        <fullName evidence="3">SET domain protein</fullName>
    </submittedName>
</protein>
<evidence type="ECO:0000259" key="2">
    <source>
        <dbReference type="PROSITE" id="PS50280"/>
    </source>
</evidence>
<dbReference type="RefSeq" id="WP_025384828.1">
    <property type="nucleotide sequence ID" value="NZ_LCUA01000018.1"/>
</dbReference>